<evidence type="ECO:0000256" key="4">
    <source>
        <dbReference type="ARBA" id="ARBA00023163"/>
    </source>
</evidence>
<dbReference type="GO" id="GO:0000160">
    <property type="term" value="P:phosphorelay signal transduction system"/>
    <property type="evidence" value="ECO:0007669"/>
    <property type="project" value="InterPro"/>
</dbReference>
<dbReference type="GO" id="GO:0003677">
    <property type="term" value="F:DNA binding"/>
    <property type="evidence" value="ECO:0007669"/>
    <property type="project" value="UniProtKB-KW"/>
</dbReference>
<dbReference type="OrthoDB" id="9779069at2"/>
<evidence type="ECO:0000259" key="6">
    <source>
        <dbReference type="PROSITE" id="PS50043"/>
    </source>
</evidence>
<evidence type="ECO:0000313" key="9">
    <source>
        <dbReference type="Proteomes" id="UP000184016"/>
    </source>
</evidence>
<dbReference type="InterPro" id="IPR001789">
    <property type="entry name" value="Sig_transdc_resp-reg_receiver"/>
</dbReference>
<feature type="domain" description="Response regulatory" evidence="7">
    <location>
        <begin position="16"/>
        <end position="133"/>
    </location>
</feature>
<dbReference type="CDD" id="cd17535">
    <property type="entry name" value="REC_NarL-like"/>
    <property type="match status" value="1"/>
</dbReference>
<name>A0A1M6Y0V3_9BACL</name>
<sequence>MVSSEENSTGIHSKIKVLIVDDHQLFRNGVQSILSRVECIQVVGEAGNGEEAYIKCKESPQPDVVLMDIHMPVCDGLQATVNIKKSFPHIHILMLTASDTEESLFDAVKAGALGYILKTSHPSQVIESIKKVSKGEPVIPESLALRIIHEFYTEKKQNNANTELLTEREKEVLKHLSVGESNREIAQSLFISENTVRNHIRNILDKLHLQNRVQAATYALREGYTLEE</sequence>
<dbReference type="PANTHER" id="PTHR43214">
    <property type="entry name" value="TWO-COMPONENT RESPONSE REGULATOR"/>
    <property type="match status" value="1"/>
</dbReference>
<feature type="modified residue" description="4-aspartylphosphate" evidence="5">
    <location>
        <position position="68"/>
    </location>
</feature>
<dbReference type="EMBL" id="FRAF01000040">
    <property type="protein sequence ID" value="SHL11759.1"/>
    <property type="molecule type" value="Genomic_DNA"/>
</dbReference>
<protein>
    <submittedName>
        <fullName evidence="8">Two component transcriptional regulator, LuxR family</fullName>
    </submittedName>
</protein>
<dbReference type="PRINTS" id="PR00038">
    <property type="entry name" value="HTHLUXR"/>
</dbReference>
<dbReference type="SUPFAM" id="SSF52172">
    <property type="entry name" value="CheY-like"/>
    <property type="match status" value="1"/>
</dbReference>
<proteinExistence type="predicted"/>
<evidence type="ECO:0000256" key="2">
    <source>
        <dbReference type="ARBA" id="ARBA00023015"/>
    </source>
</evidence>
<accession>A0A1M6Y0V3</accession>
<gene>
    <name evidence="8" type="ORF">SAMN05443507_14010</name>
</gene>
<dbReference type="SMART" id="SM00448">
    <property type="entry name" value="REC"/>
    <property type="match status" value="1"/>
</dbReference>
<dbReference type="InterPro" id="IPR011006">
    <property type="entry name" value="CheY-like_superfamily"/>
</dbReference>
<keyword evidence="4" id="KW-0804">Transcription</keyword>
<dbReference type="GO" id="GO:0006355">
    <property type="term" value="P:regulation of DNA-templated transcription"/>
    <property type="evidence" value="ECO:0007669"/>
    <property type="project" value="InterPro"/>
</dbReference>
<reference evidence="9" key="1">
    <citation type="submission" date="2016-11" db="EMBL/GenBank/DDBJ databases">
        <authorList>
            <person name="Varghese N."/>
            <person name="Submissions S."/>
        </authorList>
    </citation>
    <scope>NUCLEOTIDE SEQUENCE [LARGE SCALE GENOMIC DNA]</scope>
    <source>
        <strain evidence="9">USBA-503</strain>
    </source>
</reference>
<dbReference type="RefSeq" id="WP_072875359.1">
    <property type="nucleotide sequence ID" value="NZ_FRAF01000040.1"/>
</dbReference>
<evidence type="ECO:0000256" key="1">
    <source>
        <dbReference type="ARBA" id="ARBA00022553"/>
    </source>
</evidence>
<dbReference type="Gene3D" id="3.40.50.2300">
    <property type="match status" value="1"/>
</dbReference>
<dbReference type="Proteomes" id="UP000184016">
    <property type="component" value="Unassembled WGS sequence"/>
</dbReference>
<dbReference type="Pfam" id="PF00072">
    <property type="entry name" value="Response_reg"/>
    <property type="match status" value="1"/>
</dbReference>
<evidence type="ECO:0000256" key="5">
    <source>
        <dbReference type="PROSITE-ProRule" id="PRU00169"/>
    </source>
</evidence>
<dbReference type="SUPFAM" id="SSF46894">
    <property type="entry name" value="C-terminal effector domain of the bipartite response regulators"/>
    <property type="match status" value="1"/>
</dbReference>
<keyword evidence="3" id="KW-0238">DNA-binding</keyword>
<organism evidence="8 9">
    <name type="scientific">Alicyclobacillus tolerans</name>
    <dbReference type="NCBI Taxonomy" id="90970"/>
    <lineage>
        <taxon>Bacteria</taxon>
        <taxon>Bacillati</taxon>
        <taxon>Bacillota</taxon>
        <taxon>Bacilli</taxon>
        <taxon>Bacillales</taxon>
        <taxon>Alicyclobacillaceae</taxon>
        <taxon>Alicyclobacillus</taxon>
    </lineage>
</organism>
<dbReference type="PANTHER" id="PTHR43214:SF43">
    <property type="entry name" value="TWO-COMPONENT RESPONSE REGULATOR"/>
    <property type="match status" value="1"/>
</dbReference>
<evidence type="ECO:0000259" key="7">
    <source>
        <dbReference type="PROSITE" id="PS50110"/>
    </source>
</evidence>
<feature type="domain" description="HTH luxR-type" evidence="6">
    <location>
        <begin position="158"/>
        <end position="223"/>
    </location>
</feature>
<keyword evidence="2" id="KW-0805">Transcription regulation</keyword>
<evidence type="ECO:0000256" key="3">
    <source>
        <dbReference type="ARBA" id="ARBA00023125"/>
    </source>
</evidence>
<dbReference type="AlphaFoldDB" id="A0A1M6Y0V3"/>
<dbReference type="PROSITE" id="PS00622">
    <property type="entry name" value="HTH_LUXR_1"/>
    <property type="match status" value="1"/>
</dbReference>
<dbReference type="InterPro" id="IPR016032">
    <property type="entry name" value="Sig_transdc_resp-reg_C-effctor"/>
</dbReference>
<dbReference type="STRING" id="1830138.SAMN05443507_14010"/>
<dbReference type="CDD" id="cd06170">
    <property type="entry name" value="LuxR_C_like"/>
    <property type="match status" value="1"/>
</dbReference>
<dbReference type="Pfam" id="PF00196">
    <property type="entry name" value="GerE"/>
    <property type="match status" value="1"/>
</dbReference>
<dbReference type="SMART" id="SM00421">
    <property type="entry name" value="HTH_LUXR"/>
    <property type="match status" value="1"/>
</dbReference>
<evidence type="ECO:0000313" key="8">
    <source>
        <dbReference type="EMBL" id="SHL11759.1"/>
    </source>
</evidence>
<keyword evidence="9" id="KW-1185">Reference proteome</keyword>
<dbReference type="InterPro" id="IPR039420">
    <property type="entry name" value="WalR-like"/>
</dbReference>
<dbReference type="InterPro" id="IPR000792">
    <property type="entry name" value="Tscrpt_reg_LuxR_C"/>
</dbReference>
<dbReference type="PROSITE" id="PS50043">
    <property type="entry name" value="HTH_LUXR_2"/>
    <property type="match status" value="1"/>
</dbReference>
<keyword evidence="1 5" id="KW-0597">Phosphoprotein</keyword>
<dbReference type="InterPro" id="IPR058245">
    <property type="entry name" value="NreC/VraR/RcsB-like_REC"/>
</dbReference>
<dbReference type="PROSITE" id="PS50110">
    <property type="entry name" value="RESPONSE_REGULATORY"/>
    <property type="match status" value="1"/>
</dbReference>